<evidence type="ECO:0000313" key="11">
    <source>
        <dbReference type="Ensembl" id="ENSPMAP00000010841.1"/>
    </source>
</evidence>
<evidence type="ECO:0000256" key="1">
    <source>
        <dbReference type="ARBA" id="ARBA00004245"/>
    </source>
</evidence>
<keyword evidence="3 8" id="KW-0547">Nucleotide-binding</keyword>
<comment type="subcellular location">
    <subcellularLocation>
        <location evidence="1">Cytoplasm</location>
        <location evidence="1">Cytoskeleton</location>
    </subcellularLocation>
</comment>
<comment type="similarity">
    <text evidence="8 9">Belongs to the TRAFAC class myosin-kinesin ATPase superfamily. Kinesin family.</text>
</comment>
<dbReference type="HOGENOM" id="CLU_001485_2_0_1"/>
<dbReference type="GO" id="GO:0007018">
    <property type="term" value="P:microtubule-based movement"/>
    <property type="evidence" value="ECO:0007669"/>
    <property type="project" value="InterPro"/>
</dbReference>
<dbReference type="InterPro" id="IPR027640">
    <property type="entry name" value="Kinesin-like_fam"/>
</dbReference>
<organism evidence="11">
    <name type="scientific">Petromyzon marinus</name>
    <name type="common">Sea lamprey</name>
    <dbReference type="NCBI Taxonomy" id="7757"/>
    <lineage>
        <taxon>Eukaryota</taxon>
        <taxon>Metazoa</taxon>
        <taxon>Chordata</taxon>
        <taxon>Craniata</taxon>
        <taxon>Vertebrata</taxon>
        <taxon>Cyclostomata</taxon>
        <taxon>Hyperoartia</taxon>
        <taxon>Petromyzontiformes</taxon>
        <taxon>Petromyzontidae</taxon>
        <taxon>Petromyzon</taxon>
    </lineage>
</organism>
<dbReference type="GO" id="GO:0005524">
    <property type="term" value="F:ATP binding"/>
    <property type="evidence" value="ECO:0007669"/>
    <property type="project" value="UniProtKB-UniRule"/>
</dbReference>
<feature type="domain" description="Kinesin motor" evidence="10">
    <location>
        <begin position="1"/>
        <end position="276"/>
    </location>
</feature>
<feature type="binding site" evidence="8">
    <location>
        <begin position="33"/>
        <end position="40"/>
    </location>
    <ligand>
        <name>ATP</name>
        <dbReference type="ChEBI" id="CHEBI:30616"/>
    </ligand>
</feature>
<dbReference type="GO" id="GO:0005874">
    <property type="term" value="C:microtubule"/>
    <property type="evidence" value="ECO:0007669"/>
    <property type="project" value="UniProtKB-KW"/>
</dbReference>
<dbReference type="PRINTS" id="PR00380">
    <property type="entry name" value="KINESINHEAVY"/>
</dbReference>
<dbReference type="AlphaFoldDB" id="S4S050"/>
<evidence type="ECO:0000256" key="2">
    <source>
        <dbReference type="ARBA" id="ARBA00022701"/>
    </source>
</evidence>
<evidence type="ECO:0000256" key="7">
    <source>
        <dbReference type="ARBA" id="ARBA00023212"/>
    </source>
</evidence>
<keyword evidence="7" id="KW-0206">Cytoskeleton</keyword>
<dbReference type="InterPro" id="IPR019821">
    <property type="entry name" value="Kinesin_motor_CS"/>
</dbReference>
<sequence>SFVFLQDEVYLATTKELIEGVISGYNATVFAYGPTGAGKTYTMLGTDRDPGIYMRTLSDLFRAIEATSDDMKYGVTMSYLEIYNEMIRDLLNPSTGFLDLREDHKGGIQIAGITEVSTSNAKEIMQLLVKGNRQRTQEPTAANKASSRSHAVLQVTVRQSSRVRDISQEVRTGRLFLIDLAGSERAAQTQNRGKRMKEGAHINRSLLALGNCINALSERGGRAQYVNYRDSKLTRLLKDSLGGNSRTVMIAHISPASISFEESRNTLTYADRAKNIKNRVSSS</sequence>
<keyword evidence="5" id="KW-0175">Coiled coil</keyword>
<dbReference type="Pfam" id="PF00225">
    <property type="entry name" value="Kinesin"/>
    <property type="match status" value="1"/>
</dbReference>
<evidence type="ECO:0000256" key="5">
    <source>
        <dbReference type="ARBA" id="ARBA00023054"/>
    </source>
</evidence>
<evidence type="ECO:0000256" key="3">
    <source>
        <dbReference type="ARBA" id="ARBA00022741"/>
    </source>
</evidence>
<dbReference type="PANTHER" id="PTHR47968">
    <property type="entry name" value="CENTROMERE PROTEIN E"/>
    <property type="match status" value="1"/>
</dbReference>
<evidence type="ECO:0000256" key="6">
    <source>
        <dbReference type="ARBA" id="ARBA00023175"/>
    </source>
</evidence>
<accession>S4S050</accession>
<dbReference type="CDD" id="cd01370">
    <property type="entry name" value="KISc_KIP3_like"/>
    <property type="match status" value="1"/>
</dbReference>
<evidence type="ECO:0000259" key="10">
    <source>
        <dbReference type="PROSITE" id="PS50067"/>
    </source>
</evidence>
<evidence type="ECO:0000256" key="8">
    <source>
        <dbReference type="PROSITE-ProRule" id="PRU00283"/>
    </source>
</evidence>
<dbReference type="PANTHER" id="PTHR47968:SF13">
    <property type="entry name" value="KINESIN-LIKE PROTEIN KIF19 ISOFORM X1"/>
    <property type="match status" value="1"/>
</dbReference>
<dbReference type="GeneTree" id="ENSGT00940000160989"/>
<dbReference type="Gene3D" id="3.40.850.10">
    <property type="entry name" value="Kinesin motor domain"/>
    <property type="match status" value="1"/>
</dbReference>
<dbReference type="GO" id="GO:0008017">
    <property type="term" value="F:microtubule binding"/>
    <property type="evidence" value="ECO:0007669"/>
    <property type="project" value="InterPro"/>
</dbReference>
<proteinExistence type="inferred from homology"/>
<dbReference type="InterPro" id="IPR036961">
    <property type="entry name" value="Kinesin_motor_dom_sf"/>
</dbReference>
<dbReference type="InterPro" id="IPR027417">
    <property type="entry name" value="P-loop_NTPase"/>
</dbReference>
<dbReference type="Ensembl" id="ENSPMAT00000010887.1">
    <property type="protein sequence ID" value="ENSPMAP00000010841.1"/>
    <property type="gene ID" value="ENSPMAG00000009864.1"/>
</dbReference>
<keyword evidence="7" id="KW-0963">Cytoplasm</keyword>
<dbReference type="STRING" id="7757.ENSPMAP00000010841"/>
<dbReference type="SUPFAM" id="SSF52540">
    <property type="entry name" value="P-loop containing nucleoside triphosphate hydrolases"/>
    <property type="match status" value="1"/>
</dbReference>
<dbReference type="PROSITE" id="PS00411">
    <property type="entry name" value="KINESIN_MOTOR_1"/>
    <property type="match status" value="1"/>
</dbReference>
<evidence type="ECO:0000256" key="9">
    <source>
        <dbReference type="RuleBase" id="RU000394"/>
    </source>
</evidence>
<dbReference type="SMART" id="SM00129">
    <property type="entry name" value="KISc"/>
    <property type="match status" value="1"/>
</dbReference>
<evidence type="ECO:0000256" key="4">
    <source>
        <dbReference type="ARBA" id="ARBA00022840"/>
    </source>
</evidence>
<name>S4S050_PETMA</name>
<protein>
    <recommendedName>
        <fullName evidence="9">Kinesin-like protein</fullName>
    </recommendedName>
</protein>
<dbReference type="OMA" id="RSHCICT"/>
<keyword evidence="4 8" id="KW-0067">ATP-binding</keyword>
<dbReference type="InterPro" id="IPR001752">
    <property type="entry name" value="Kinesin_motor_dom"/>
</dbReference>
<reference evidence="11" key="1">
    <citation type="submission" date="2025-08" db="UniProtKB">
        <authorList>
            <consortium name="Ensembl"/>
        </authorList>
    </citation>
    <scope>IDENTIFICATION</scope>
</reference>
<dbReference type="FunFam" id="3.40.850.10:FF:000056">
    <property type="entry name" value="Kinesin-like protein"/>
    <property type="match status" value="1"/>
</dbReference>
<dbReference type="PROSITE" id="PS50067">
    <property type="entry name" value="KINESIN_MOTOR_2"/>
    <property type="match status" value="1"/>
</dbReference>
<dbReference type="GO" id="GO:0003777">
    <property type="term" value="F:microtubule motor activity"/>
    <property type="evidence" value="ECO:0007669"/>
    <property type="project" value="InterPro"/>
</dbReference>
<keyword evidence="6 8" id="KW-0505">Motor protein</keyword>
<reference evidence="11" key="2">
    <citation type="submission" date="2025-09" db="UniProtKB">
        <authorList>
            <consortium name="Ensembl"/>
        </authorList>
    </citation>
    <scope>IDENTIFICATION</scope>
</reference>
<keyword evidence="2 9" id="KW-0493">Microtubule</keyword>